<comment type="subcellular location">
    <subcellularLocation>
        <location evidence="1">Mitochondrion</location>
    </subcellularLocation>
</comment>
<keyword evidence="4 11" id="KW-0808">Transferase</keyword>
<dbReference type="PROSITE" id="PS51686">
    <property type="entry name" value="SAM_MT_RSMB_NOP"/>
    <property type="match status" value="1"/>
</dbReference>
<keyword evidence="8" id="KW-0496">Mitochondrion</keyword>
<evidence type="ECO:0000256" key="1">
    <source>
        <dbReference type="ARBA" id="ARBA00004173"/>
    </source>
</evidence>
<keyword evidence="6 11" id="KW-0694">RNA-binding</keyword>
<keyword evidence="3 11" id="KW-0489">Methyltransferase</keyword>
<evidence type="ECO:0000256" key="3">
    <source>
        <dbReference type="ARBA" id="ARBA00022603"/>
    </source>
</evidence>
<evidence type="ECO:0000256" key="6">
    <source>
        <dbReference type="ARBA" id="ARBA00022884"/>
    </source>
</evidence>
<dbReference type="OrthoDB" id="427002at2759"/>
<evidence type="ECO:0000256" key="4">
    <source>
        <dbReference type="ARBA" id="ARBA00022679"/>
    </source>
</evidence>
<evidence type="ECO:0000256" key="5">
    <source>
        <dbReference type="ARBA" id="ARBA00022691"/>
    </source>
</evidence>
<feature type="binding site" evidence="11">
    <location>
        <position position="175"/>
    </location>
    <ligand>
        <name>S-adenosyl-L-methionine</name>
        <dbReference type="ChEBI" id="CHEBI:59789"/>
    </ligand>
</feature>
<keyword evidence="7" id="KW-0809">Transit peptide</keyword>
<dbReference type="AlphaFoldDB" id="A0A8H3M604"/>
<comment type="caution">
    <text evidence="13">The sequence shown here is derived from an EMBL/GenBank/DDBJ whole genome shotgun (WGS) entry which is preliminary data.</text>
</comment>
<protein>
    <recommendedName>
        <fullName evidence="9">NOL1/NOP2/Sun domain family member 4</fullName>
    </recommendedName>
</protein>
<evidence type="ECO:0000313" key="14">
    <source>
        <dbReference type="Proteomes" id="UP000615446"/>
    </source>
</evidence>
<keyword evidence="5 11" id="KW-0949">S-adenosyl-L-methionine</keyword>
<sequence>MVTSSESNSDESNNKKKRELIQQKKLITIKNSINEFYMKQYDEERWYNLLNSLKKEKNYCTMINKFISNDSKIKFINNNNNNMKKVNYLDIPCYISNSKFSLPKKDEHSNLLNVYHIDLASVIVTKALDIQPNDIILDLCAAPGGKSLAILQRLLNNNEQIDSKNKGRGILIANEVNNKRFHRLLQVIKSYIPFKYHQHQIKLVKNSPIEKYCYDKILVDAPCSSERHLINNQKELLMWKESRSKNFSKKQYNILLGAVKALKVNGILVYSTCSISNLENDHVIKKILENSWVKLKVIKRKYGWEIGEETEFGWIILPDKCDGWGPMYFSILKRIEVENFEKKEIISL</sequence>
<name>A0A8H3M604_9GLOM</name>
<dbReference type="PANTHER" id="PTHR22808:SF3">
    <property type="entry name" value="5-METHYLCYTOSINE RRNA METHYLTRANSFERASE NSUN4"/>
    <property type="match status" value="1"/>
</dbReference>
<reference evidence="13" key="1">
    <citation type="submission" date="2019-10" db="EMBL/GenBank/DDBJ databases">
        <title>Conservation and host-specific expression of non-tandemly repeated heterogenous ribosome RNA gene in arbuscular mycorrhizal fungi.</title>
        <authorList>
            <person name="Maeda T."/>
            <person name="Kobayashi Y."/>
            <person name="Nakagawa T."/>
            <person name="Ezawa T."/>
            <person name="Yamaguchi K."/>
            <person name="Bino T."/>
            <person name="Nishimoto Y."/>
            <person name="Shigenobu S."/>
            <person name="Kawaguchi M."/>
        </authorList>
    </citation>
    <scope>NUCLEOTIDE SEQUENCE</scope>
    <source>
        <strain evidence="13">HR1</strain>
    </source>
</reference>
<feature type="binding site" evidence="11">
    <location>
        <position position="220"/>
    </location>
    <ligand>
        <name>S-adenosyl-L-methionine</name>
        <dbReference type="ChEBI" id="CHEBI:59789"/>
    </ligand>
</feature>
<dbReference type="GO" id="GO:0005762">
    <property type="term" value="C:mitochondrial large ribosomal subunit"/>
    <property type="evidence" value="ECO:0007669"/>
    <property type="project" value="TreeGrafter"/>
</dbReference>
<dbReference type="InterPro" id="IPR001678">
    <property type="entry name" value="MeTrfase_RsmB-F_NOP2_dom"/>
</dbReference>
<dbReference type="InterPro" id="IPR029063">
    <property type="entry name" value="SAM-dependent_MTases_sf"/>
</dbReference>
<evidence type="ECO:0000256" key="9">
    <source>
        <dbReference type="ARBA" id="ARBA00042050"/>
    </source>
</evidence>
<dbReference type="Pfam" id="PF01189">
    <property type="entry name" value="Methyltr_RsmB-F"/>
    <property type="match status" value="1"/>
</dbReference>
<feature type="binding site" evidence="11">
    <location>
        <begin position="140"/>
        <end position="146"/>
    </location>
    <ligand>
        <name>S-adenosyl-L-methionine</name>
        <dbReference type="ChEBI" id="CHEBI:59789"/>
    </ligand>
</feature>
<feature type="active site" description="Nucleophile" evidence="11">
    <location>
        <position position="273"/>
    </location>
</feature>
<evidence type="ECO:0000259" key="12">
    <source>
        <dbReference type="PROSITE" id="PS51686"/>
    </source>
</evidence>
<gene>
    <name evidence="13" type="ORF">RCL2_002494600</name>
</gene>
<evidence type="ECO:0000256" key="10">
    <source>
        <dbReference type="ARBA" id="ARBA00049302"/>
    </source>
</evidence>
<evidence type="ECO:0000313" key="13">
    <source>
        <dbReference type="EMBL" id="GES98396.1"/>
    </source>
</evidence>
<dbReference type="GO" id="GO:0008173">
    <property type="term" value="F:RNA methyltransferase activity"/>
    <property type="evidence" value="ECO:0007669"/>
    <property type="project" value="InterPro"/>
</dbReference>
<dbReference type="PRINTS" id="PR02008">
    <property type="entry name" value="RCMTFAMILY"/>
</dbReference>
<evidence type="ECO:0000256" key="7">
    <source>
        <dbReference type="ARBA" id="ARBA00022946"/>
    </source>
</evidence>
<organism evidence="13 14">
    <name type="scientific">Rhizophagus clarus</name>
    <dbReference type="NCBI Taxonomy" id="94130"/>
    <lineage>
        <taxon>Eukaryota</taxon>
        <taxon>Fungi</taxon>
        <taxon>Fungi incertae sedis</taxon>
        <taxon>Mucoromycota</taxon>
        <taxon>Glomeromycotina</taxon>
        <taxon>Glomeromycetes</taxon>
        <taxon>Glomerales</taxon>
        <taxon>Glomeraceae</taxon>
        <taxon>Rhizophagus</taxon>
    </lineage>
</organism>
<evidence type="ECO:0000256" key="11">
    <source>
        <dbReference type="PROSITE-ProRule" id="PRU01023"/>
    </source>
</evidence>
<keyword evidence="2" id="KW-0698">rRNA processing</keyword>
<comment type="caution">
    <text evidence="11">Lacks conserved residue(s) required for the propagation of feature annotation.</text>
</comment>
<dbReference type="Gene3D" id="3.40.50.150">
    <property type="entry name" value="Vaccinia Virus protein VP39"/>
    <property type="match status" value="1"/>
</dbReference>
<dbReference type="SUPFAM" id="SSF53335">
    <property type="entry name" value="S-adenosyl-L-methionine-dependent methyltransferases"/>
    <property type="match status" value="1"/>
</dbReference>
<dbReference type="InterPro" id="IPR023267">
    <property type="entry name" value="RCMT"/>
</dbReference>
<accession>A0A8H3M604</accession>
<comment type="catalytic activity">
    <reaction evidence="10">
        <text>a cytidine in rRNA + S-adenosyl-L-methionine = a 5-methylcytidine in rRNA + S-adenosyl-L-homocysteine + H(+)</text>
        <dbReference type="Rhea" id="RHEA:61484"/>
        <dbReference type="Rhea" id="RHEA-COMP:15836"/>
        <dbReference type="Rhea" id="RHEA-COMP:15837"/>
        <dbReference type="ChEBI" id="CHEBI:15378"/>
        <dbReference type="ChEBI" id="CHEBI:57856"/>
        <dbReference type="ChEBI" id="CHEBI:59789"/>
        <dbReference type="ChEBI" id="CHEBI:74483"/>
        <dbReference type="ChEBI" id="CHEBI:82748"/>
    </reaction>
</comment>
<dbReference type="GO" id="GO:0031167">
    <property type="term" value="P:rRNA methylation"/>
    <property type="evidence" value="ECO:0007669"/>
    <property type="project" value="TreeGrafter"/>
</dbReference>
<comment type="similarity">
    <text evidence="11">Belongs to the class I-like SAM-binding methyltransferase superfamily. RsmB/NOP family.</text>
</comment>
<dbReference type="Proteomes" id="UP000615446">
    <property type="component" value="Unassembled WGS sequence"/>
</dbReference>
<dbReference type="InterPro" id="IPR049560">
    <property type="entry name" value="MeTrfase_RsmB-F_NOP2_cat"/>
</dbReference>
<evidence type="ECO:0000256" key="2">
    <source>
        <dbReference type="ARBA" id="ARBA00022552"/>
    </source>
</evidence>
<proteinExistence type="inferred from homology"/>
<dbReference type="EMBL" id="BLAL01000268">
    <property type="protein sequence ID" value="GES98396.1"/>
    <property type="molecule type" value="Genomic_DNA"/>
</dbReference>
<dbReference type="GO" id="GO:0003723">
    <property type="term" value="F:RNA binding"/>
    <property type="evidence" value="ECO:0007669"/>
    <property type="project" value="UniProtKB-UniRule"/>
</dbReference>
<dbReference type="PANTHER" id="PTHR22808">
    <property type="entry name" value="NCL1 YEAST -RELATED NOL1/NOP2/FMU SUN DOMAIN-CONTAINING"/>
    <property type="match status" value="1"/>
</dbReference>
<evidence type="ECO:0000256" key="8">
    <source>
        <dbReference type="ARBA" id="ARBA00023128"/>
    </source>
</evidence>
<feature type="domain" description="SAM-dependent MTase RsmB/NOP-type" evidence="12">
    <location>
        <begin position="49"/>
        <end position="335"/>
    </location>
</feature>